<evidence type="ECO:0000313" key="1">
    <source>
        <dbReference type="EMBL" id="GAL67362.1"/>
    </source>
</evidence>
<dbReference type="EMBL" id="BBNY01000068">
    <property type="protein sequence ID" value="GAL90080.1"/>
    <property type="molecule type" value="Genomic_DNA"/>
</dbReference>
<accession>A0A090W6D7</accession>
<evidence type="ECO:0000313" key="3">
    <source>
        <dbReference type="EMBL" id="GAL90080.1"/>
    </source>
</evidence>
<sequence length="440" mass="51089">MKKLLGLLTTVMIIVSCKTENKSYKNIVTTDITHFWDAYDKITSTQDSVLQYKYLDTLYLQRGTAGLNAIRQVRNYTPEDYIRAINSYPKFWESIRENTLKIDQFSSELQDGIEKFREIYPELKPAKIYFTIGAFRTGGTTLDNLVLIGSELALTDKSSISTEFPEEEQEDRRTFFDSNPIENLVLLNIHEYVHTQQKPMVHNLLSLAIYEGVAEFVSVKAMGVPSAAPAIEYGKKNADKVREKFEKEMFYPNNRFKWLWDSGSSNEFGVRDLAYYIGYQMAENYYETSENKKEAIKKLIELDFENESEIEEFVQSTRFFSSSIEELYQKFDNKRPSVIGIKQFKNNSNNVSPRIKQITVEFSEPLNGINTGLDTGPLGKNYLPKISPNNRVFSEDNKTWTINVELEPNKHYQIQLENNFRTNDWIPLKPFLIEFKTGNK</sequence>
<proteinExistence type="predicted"/>
<dbReference type="AlphaFoldDB" id="A0A090W6D7"/>
<dbReference type="EMBL" id="BBNS01000009">
    <property type="protein sequence ID" value="GAL70979.1"/>
    <property type="molecule type" value="Genomic_DNA"/>
</dbReference>
<gene>
    <name evidence="1" type="ORF">JCM19301_2714</name>
    <name evidence="2" type="ORF">JCM19302_2934</name>
    <name evidence="3" type="ORF">JCM19538_821</name>
</gene>
<comment type="caution">
    <text evidence="2">The sequence shown here is derived from an EMBL/GenBank/DDBJ whole genome shotgun (WGS) entry which is preliminary data.</text>
</comment>
<organism evidence="2 4">
    <name type="scientific">Jejuia pallidilutea</name>
    <dbReference type="NCBI Taxonomy" id="504487"/>
    <lineage>
        <taxon>Bacteria</taxon>
        <taxon>Pseudomonadati</taxon>
        <taxon>Bacteroidota</taxon>
        <taxon>Flavobacteriia</taxon>
        <taxon>Flavobacteriales</taxon>
        <taxon>Flavobacteriaceae</taxon>
        <taxon>Jejuia</taxon>
    </lineage>
</organism>
<dbReference type="Pfam" id="PF25594">
    <property type="entry name" value="GldB_lipo"/>
    <property type="match status" value="1"/>
</dbReference>
<reference evidence="5" key="1">
    <citation type="journal article" date="2014" name="Genome Announc.">
        <title>Draft Genome Sequence of Marine Flavobacterium Jejuia pallidilutea Strain 11shimoA1 and Pigmentation Mutants.</title>
        <authorList>
            <person name="Takatani N."/>
            <person name="Nakanishi M."/>
            <person name="Meirelles P."/>
            <person name="Mino S."/>
            <person name="Suda W."/>
            <person name="Oshima K."/>
            <person name="Hattori M."/>
            <person name="Ohkuma M."/>
            <person name="Hosokawa M."/>
            <person name="Miyashita K."/>
            <person name="Thompson F.L."/>
            <person name="Niwa A."/>
            <person name="Sawabe T."/>
            <person name="Sawabe T."/>
        </authorList>
    </citation>
    <scope>NUCLEOTIDE SEQUENCE [LARGE SCALE GENOMIC DNA]</scope>
    <source>
        <strain evidence="5">JCM 19538</strain>
    </source>
</reference>
<dbReference type="Proteomes" id="UP000030184">
    <property type="component" value="Unassembled WGS sequence"/>
</dbReference>
<name>A0A090W6D7_9FLAO</name>
<dbReference type="EMBL" id="BBNR01000009">
    <property type="protein sequence ID" value="GAL67362.1"/>
    <property type="molecule type" value="Genomic_DNA"/>
</dbReference>
<protein>
    <submittedName>
        <fullName evidence="2">Membrane-bound lytic murein transglycosylase</fullName>
    </submittedName>
</protein>
<dbReference type="InterPro" id="IPR019853">
    <property type="entry name" value="GldB-like"/>
</dbReference>
<dbReference type="STRING" id="504487.JCM19538_821"/>
<evidence type="ECO:0000313" key="4">
    <source>
        <dbReference type="Proteomes" id="UP000029646"/>
    </source>
</evidence>
<evidence type="ECO:0000313" key="5">
    <source>
        <dbReference type="Proteomes" id="UP000030184"/>
    </source>
</evidence>
<evidence type="ECO:0000313" key="2">
    <source>
        <dbReference type="EMBL" id="GAL70979.1"/>
    </source>
</evidence>
<keyword evidence="5" id="KW-1185">Reference proteome</keyword>
<dbReference type="Proteomes" id="UP000029641">
    <property type="component" value="Unassembled WGS sequence"/>
</dbReference>
<dbReference type="RefSeq" id="WP_042243912.1">
    <property type="nucleotide sequence ID" value="NZ_BBNR01000009.1"/>
</dbReference>
<dbReference type="PROSITE" id="PS51257">
    <property type="entry name" value="PROKAR_LIPOPROTEIN"/>
    <property type="match status" value="1"/>
</dbReference>
<dbReference type="Proteomes" id="UP000029646">
    <property type="component" value="Unassembled WGS sequence"/>
</dbReference>
<dbReference type="eggNOG" id="COG5504">
    <property type="taxonomic scope" value="Bacteria"/>
</dbReference>
<dbReference type="OrthoDB" id="6402335at2"/>